<dbReference type="Gene3D" id="3.40.50.150">
    <property type="entry name" value="Vaccinia Virus protein VP39"/>
    <property type="match status" value="1"/>
</dbReference>
<organism evidence="2 3">
    <name type="scientific">Paenibacillus riograndensis</name>
    <dbReference type="NCBI Taxonomy" id="483937"/>
    <lineage>
        <taxon>Bacteria</taxon>
        <taxon>Bacillati</taxon>
        <taxon>Bacillota</taxon>
        <taxon>Bacilli</taxon>
        <taxon>Bacillales</taxon>
        <taxon>Paenibacillaceae</taxon>
        <taxon>Paenibacillus</taxon>
        <taxon>Paenibacillus sonchi group</taxon>
    </lineage>
</organism>
<evidence type="ECO:0000313" key="2">
    <source>
        <dbReference type="EMBL" id="KWX80750.1"/>
    </source>
</evidence>
<dbReference type="Proteomes" id="UP000070475">
    <property type="component" value="Unassembled WGS sequence"/>
</dbReference>
<dbReference type="AlphaFoldDB" id="A0A132UB21"/>
<keyword evidence="2" id="KW-0808">Transferase</keyword>
<keyword evidence="2" id="KW-0489">Methyltransferase</keyword>
<dbReference type="RefSeq" id="WP_060819534.1">
    <property type="nucleotide sequence ID" value="NZ_LIRB01000094.1"/>
</dbReference>
<dbReference type="SUPFAM" id="SSF53335">
    <property type="entry name" value="S-adenosyl-L-methionine-dependent methyltransferases"/>
    <property type="match status" value="1"/>
</dbReference>
<evidence type="ECO:0000259" key="1">
    <source>
        <dbReference type="Pfam" id="PF13649"/>
    </source>
</evidence>
<keyword evidence="3" id="KW-1185">Reference proteome</keyword>
<dbReference type="CDD" id="cd02440">
    <property type="entry name" value="AdoMet_MTases"/>
    <property type="match status" value="1"/>
</dbReference>
<accession>A0A132UB21</accession>
<dbReference type="GO" id="GO:0008168">
    <property type="term" value="F:methyltransferase activity"/>
    <property type="evidence" value="ECO:0007669"/>
    <property type="project" value="UniProtKB-KW"/>
</dbReference>
<dbReference type="InterPro" id="IPR029063">
    <property type="entry name" value="SAM-dependent_MTases_sf"/>
</dbReference>
<proteinExistence type="predicted"/>
<dbReference type="PATRIC" id="fig|483937.3.peg.5595"/>
<reference evidence="2 3" key="1">
    <citation type="submission" date="2015-08" db="EMBL/GenBank/DDBJ databases">
        <title>Genomes of Paenibacillus riograndensis.</title>
        <authorList>
            <person name="Sant'Anna F.H."/>
            <person name="Souza R."/>
            <person name="Ambrosini A."/>
            <person name="Bach E."/>
            <person name="Fernandes G."/>
            <person name="Balsanelli E."/>
            <person name="Baura V.A."/>
            <person name="Pedrosa F.O."/>
            <person name="Souza E.M."/>
            <person name="Passaglia L."/>
        </authorList>
    </citation>
    <scope>NUCLEOTIDE SEQUENCE [LARGE SCALE GENOMIC DNA]</scope>
    <source>
        <strain evidence="2 3">CAS34</strain>
    </source>
</reference>
<dbReference type="InterPro" id="IPR041698">
    <property type="entry name" value="Methyltransf_25"/>
</dbReference>
<evidence type="ECO:0000313" key="3">
    <source>
        <dbReference type="Proteomes" id="UP000070475"/>
    </source>
</evidence>
<dbReference type="OrthoDB" id="9791837at2"/>
<dbReference type="Pfam" id="PF13649">
    <property type="entry name" value="Methyltransf_25"/>
    <property type="match status" value="1"/>
</dbReference>
<sequence length="301" mass="33589">MMNDLFNADVWEKAWKEDPAAMGNRFKQSGMDMARAFDHKAKSFNEEVFSEGGRRRSERIIGWLEGQGVDFEGLSVLDVGAASGGFTVPFADRGAKVTAVEPNHPLAGLFLENTARFGPGQVELVHDLFEHVDLDAKGWKGAFDLVFASMTPVVVDWESVESVLSCARKYCYISLNAGGREFSLLNEVLPLLNGQTLPAKSSDMAYLTHLLYLKGYSFESLITREMKTTELSSGEAIEETLMLLKHHKLPADEAARRTVTEYVHRTYPDGKVQVQQGGRFGKVLIRLQELNMYSRTEAGKR</sequence>
<feature type="domain" description="Methyltransferase" evidence="1">
    <location>
        <begin position="76"/>
        <end position="168"/>
    </location>
</feature>
<comment type="caution">
    <text evidence="2">The sequence shown here is derived from an EMBL/GenBank/DDBJ whole genome shotgun (WGS) entry which is preliminary data.</text>
</comment>
<protein>
    <submittedName>
        <fullName evidence="2">SAM-dependent methyltransferase</fullName>
    </submittedName>
</protein>
<dbReference type="EMBL" id="LIRB01000094">
    <property type="protein sequence ID" value="KWX80750.1"/>
    <property type="molecule type" value="Genomic_DNA"/>
</dbReference>
<gene>
    <name evidence="2" type="ORF">AMQ84_02690</name>
</gene>
<name>A0A132UB21_9BACL</name>
<dbReference type="GO" id="GO:0032259">
    <property type="term" value="P:methylation"/>
    <property type="evidence" value="ECO:0007669"/>
    <property type="project" value="UniProtKB-KW"/>
</dbReference>